<protein>
    <recommendedName>
        <fullName evidence="7">Takeout</fullName>
    </recommendedName>
</protein>
<dbReference type="GO" id="GO:0007623">
    <property type="term" value="P:circadian rhythm"/>
    <property type="evidence" value="ECO:0007669"/>
    <property type="project" value="UniProtKB-ARBA"/>
</dbReference>
<evidence type="ECO:0000256" key="1">
    <source>
        <dbReference type="ARBA" id="ARBA00022729"/>
    </source>
</evidence>
<dbReference type="SMART" id="SM00700">
    <property type="entry name" value="JHBP"/>
    <property type="match status" value="1"/>
</dbReference>
<evidence type="ECO:0000256" key="2">
    <source>
        <dbReference type="ARBA" id="ARBA00023108"/>
    </source>
</evidence>
<evidence type="ECO:0000313" key="5">
    <source>
        <dbReference type="EMBL" id="KAL0803401.1"/>
    </source>
</evidence>
<keyword evidence="2" id="KW-0090">Biological rhythms</keyword>
<dbReference type="PANTHER" id="PTHR11008">
    <property type="entry name" value="PROTEIN TAKEOUT-LIKE PROTEIN"/>
    <property type="match status" value="1"/>
</dbReference>
<reference evidence="5 6" key="1">
    <citation type="submission" date="2024-06" db="EMBL/GenBank/DDBJ databases">
        <title>A chromosome-level genome assembly of beet webworm, Loxostege sticticalis.</title>
        <authorList>
            <person name="Zhang Y."/>
        </authorList>
    </citation>
    <scope>NUCLEOTIDE SEQUENCE [LARGE SCALE GENOMIC DNA]</scope>
    <source>
        <strain evidence="5">AQ028</strain>
        <tissue evidence="5">Male pupae</tissue>
    </source>
</reference>
<dbReference type="FunFam" id="3.15.10.30:FF:000001">
    <property type="entry name" value="Takeout-like protein 1"/>
    <property type="match status" value="1"/>
</dbReference>
<evidence type="ECO:0000313" key="6">
    <source>
        <dbReference type="Proteomes" id="UP001549921"/>
    </source>
</evidence>
<keyword evidence="1 4" id="KW-0732">Signal</keyword>
<proteinExistence type="inferred from homology"/>
<comment type="caution">
    <text evidence="5">The sequence shown here is derived from an EMBL/GenBank/DDBJ whole genome shotgun (WGS) entry which is preliminary data.</text>
</comment>
<gene>
    <name evidence="5" type="ORF">ABMA28_017355</name>
</gene>
<feature type="signal peptide" evidence="4">
    <location>
        <begin position="1"/>
        <end position="19"/>
    </location>
</feature>
<dbReference type="Proteomes" id="UP001549921">
    <property type="component" value="Unassembled WGS sequence"/>
</dbReference>
<evidence type="ECO:0000256" key="4">
    <source>
        <dbReference type="SAM" id="SignalP"/>
    </source>
</evidence>
<name>A0ABD0S2M5_LOXSC</name>
<dbReference type="PANTHER" id="PTHR11008:SF39">
    <property type="entry name" value="CIRCADIAN CLOCK-CONTROLLED PROTEIN-LIKE PROTEIN"/>
    <property type="match status" value="1"/>
</dbReference>
<feature type="chain" id="PRO_5044797527" description="Takeout" evidence="4">
    <location>
        <begin position="20"/>
        <end position="247"/>
    </location>
</feature>
<dbReference type="EMBL" id="JBEDNZ010000035">
    <property type="protein sequence ID" value="KAL0803401.1"/>
    <property type="molecule type" value="Genomic_DNA"/>
</dbReference>
<evidence type="ECO:0008006" key="7">
    <source>
        <dbReference type="Google" id="ProtNLM"/>
    </source>
</evidence>
<evidence type="ECO:0000256" key="3">
    <source>
        <dbReference type="ARBA" id="ARBA00060902"/>
    </source>
</evidence>
<dbReference type="InterPro" id="IPR010562">
    <property type="entry name" value="Haemolymph_juvenile_hormone-bd"/>
</dbReference>
<organism evidence="5 6">
    <name type="scientific">Loxostege sticticalis</name>
    <name type="common">Beet webworm moth</name>
    <dbReference type="NCBI Taxonomy" id="481309"/>
    <lineage>
        <taxon>Eukaryota</taxon>
        <taxon>Metazoa</taxon>
        <taxon>Ecdysozoa</taxon>
        <taxon>Arthropoda</taxon>
        <taxon>Hexapoda</taxon>
        <taxon>Insecta</taxon>
        <taxon>Pterygota</taxon>
        <taxon>Neoptera</taxon>
        <taxon>Endopterygota</taxon>
        <taxon>Lepidoptera</taxon>
        <taxon>Glossata</taxon>
        <taxon>Ditrysia</taxon>
        <taxon>Pyraloidea</taxon>
        <taxon>Crambidae</taxon>
        <taxon>Pyraustinae</taxon>
        <taxon>Loxostege</taxon>
    </lineage>
</organism>
<dbReference type="InterPro" id="IPR038606">
    <property type="entry name" value="To_sf"/>
</dbReference>
<dbReference type="AlphaFoldDB" id="A0ABD0S2M5"/>
<accession>A0ABD0S2M5</accession>
<sequence>MLTKVGAFLVLCCVSGVLPKHLPSYIQACKRDQNTINECARHSIEALRPKLAEGLPELDLPGIEPFYIPEIVVVSGEQIPIRAVGKDVKVTGAGNFTIKSLSVDLDTLTFRTRVRFPKLHLEGRYSVDTQILVVPIKGKGTLKSDAVKCDAELVIRAETFNRDGVEYIHFTRLDTDISIKDYFIRLDGLFNGDPVLGEATNAAINENRGEFLRAVKPYLESTVSKLFLDIANKVAKDIPYDEVLPKP</sequence>
<dbReference type="Gene3D" id="3.15.10.30">
    <property type="entry name" value="Haemolymph juvenile hormone binding protein"/>
    <property type="match status" value="1"/>
</dbReference>
<comment type="similarity">
    <text evidence="3">Belongs to the TO family.</text>
</comment>
<dbReference type="Pfam" id="PF06585">
    <property type="entry name" value="JHBP"/>
    <property type="match status" value="1"/>
</dbReference>